<dbReference type="PANTHER" id="PTHR31751">
    <property type="entry name" value="SI:CH211-108C17.2-RELATED-RELATED"/>
    <property type="match status" value="1"/>
</dbReference>
<feature type="region of interest" description="Disordered" evidence="1">
    <location>
        <begin position="1"/>
        <end position="35"/>
    </location>
</feature>
<dbReference type="InParanoid" id="A2D9H7"/>
<reference evidence="3" key="1">
    <citation type="submission" date="2006-10" db="EMBL/GenBank/DDBJ databases">
        <authorList>
            <person name="Amadeo P."/>
            <person name="Zhao Q."/>
            <person name="Wortman J."/>
            <person name="Fraser-Liggett C."/>
            <person name="Carlton J."/>
        </authorList>
    </citation>
    <scope>NUCLEOTIDE SEQUENCE</scope>
    <source>
        <strain evidence="3">G3</strain>
    </source>
</reference>
<dbReference type="VEuPathDB" id="TrichDB:TVAGG3_1060050"/>
<organism evidence="3 4">
    <name type="scientific">Trichomonas vaginalis (strain ATCC PRA-98 / G3)</name>
    <dbReference type="NCBI Taxonomy" id="412133"/>
    <lineage>
        <taxon>Eukaryota</taxon>
        <taxon>Metamonada</taxon>
        <taxon>Parabasalia</taxon>
        <taxon>Trichomonadida</taxon>
        <taxon>Trichomonadidae</taxon>
        <taxon>Trichomonas</taxon>
    </lineage>
</organism>
<sequence>MPPPSRRKQQSREANEKSIEARKNSQEKNAPKEVDPKHWTASVIVNGDSYTRARNLFQDNNIKVPSEKEFYRHQKEIGKVILEYKEQSIKNAQQTMKKDTFLSTDSHYNVGRNATACQSLMMDNRGKVVGETTVIKKSSGGDFEGPSNMMETECTKRMMSNFDFTNVSTVVHDNDNKTKAIIQKYAPNAKITLDPRHCVRAVGRAFEKLENGGYKEAAGKETVNQQKESESQPAFPIKSKAEEPKKRGRPLKHQEKVFHQIYSKVIKWFTFIIMLPIETTKKIFLWKNTLNHFIGRHENCLHEKDKEYPVFQPLAKPDLAKQFQRFTDDAAKLIPEIDPNAQTQQNESIHHSMLTQCPKGNNAKSFEMRTAVTILQKNEGEKCKQEIYNRVNNYQISPSIRELQKLEYEKNKSRNQKKATPETRKEINKARNAKRFPKDNPTGDYRGGKWTPQDI</sequence>
<evidence type="ECO:0000256" key="1">
    <source>
        <dbReference type="SAM" id="MobiDB-lite"/>
    </source>
</evidence>
<evidence type="ECO:0000313" key="3">
    <source>
        <dbReference type="EMBL" id="EAY22833.1"/>
    </source>
</evidence>
<feature type="region of interest" description="Disordered" evidence="1">
    <location>
        <begin position="217"/>
        <end position="251"/>
    </location>
</feature>
<feature type="compositionally biased region" description="Basic and acidic residues" evidence="1">
    <location>
        <begin position="10"/>
        <end position="35"/>
    </location>
</feature>
<dbReference type="VEuPathDB" id="TrichDB:TVAG_075800"/>
<dbReference type="EMBL" id="DS113181">
    <property type="protein sequence ID" value="EAY22833.1"/>
    <property type="molecule type" value="Genomic_DNA"/>
</dbReference>
<dbReference type="AlphaFoldDB" id="A2D9H7"/>
<proteinExistence type="predicted"/>
<dbReference type="Proteomes" id="UP000001542">
    <property type="component" value="Unassembled WGS sequence"/>
</dbReference>
<reference evidence="3" key="2">
    <citation type="journal article" date="2007" name="Science">
        <title>Draft genome sequence of the sexually transmitted pathogen Trichomonas vaginalis.</title>
        <authorList>
            <person name="Carlton J.M."/>
            <person name="Hirt R.P."/>
            <person name="Silva J.C."/>
            <person name="Delcher A.L."/>
            <person name="Schatz M."/>
            <person name="Zhao Q."/>
            <person name="Wortman J.R."/>
            <person name="Bidwell S.L."/>
            <person name="Alsmark U.C.M."/>
            <person name="Besteiro S."/>
            <person name="Sicheritz-Ponten T."/>
            <person name="Noel C.J."/>
            <person name="Dacks J.B."/>
            <person name="Foster P.G."/>
            <person name="Simillion C."/>
            <person name="Van de Peer Y."/>
            <person name="Miranda-Saavedra D."/>
            <person name="Barton G.J."/>
            <person name="Westrop G.D."/>
            <person name="Mueller S."/>
            <person name="Dessi D."/>
            <person name="Fiori P.L."/>
            <person name="Ren Q."/>
            <person name="Paulsen I."/>
            <person name="Zhang H."/>
            <person name="Bastida-Corcuera F.D."/>
            <person name="Simoes-Barbosa A."/>
            <person name="Brown M.T."/>
            <person name="Hayes R.D."/>
            <person name="Mukherjee M."/>
            <person name="Okumura C.Y."/>
            <person name="Schneider R."/>
            <person name="Smith A.J."/>
            <person name="Vanacova S."/>
            <person name="Villalvazo M."/>
            <person name="Haas B.J."/>
            <person name="Pertea M."/>
            <person name="Feldblyum T.V."/>
            <person name="Utterback T.R."/>
            <person name="Shu C.L."/>
            <person name="Osoegawa K."/>
            <person name="de Jong P.J."/>
            <person name="Hrdy I."/>
            <person name="Horvathova L."/>
            <person name="Zubacova Z."/>
            <person name="Dolezal P."/>
            <person name="Malik S.B."/>
            <person name="Logsdon J.M. Jr."/>
            <person name="Henze K."/>
            <person name="Gupta A."/>
            <person name="Wang C.C."/>
            <person name="Dunne R.L."/>
            <person name="Upcroft J.A."/>
            <person name="Upcroft P."/>
            <person name="White O."/>
            <person name="Salzberg S.L."/>
            <person name="Tang P."/>
            <person name="Chiu C.-H."/>
            <person name="Lee Y.-S."/>
            <person name="Embley T.M."/>
            <person name="Coombs G.H."/>
            <person name="Mottram J.C."/>
            <person name="Tachezy J."/>
            <person name="Fraser-Liggett C.M."/>
            <person name="Johnson P.J."/>
        </authorList>
    </citation>
    <scope>NUCLEOTIDE SEQUENCE [LARGE SCALE GENOMIC DNA]</scope>
    <source>
        <strain evidence="3">G3</strain>
    </source>
</reference>
<evidence type="ECO:0000259" key="2">
    <source>
        <dbReference type="Pfam" id="PF01610"/>
    </source>
</evidence>
<gene>
    <name evidence="3" type="ORF">TVAG_075800</name>
</gene>
<feature type="region of interest" description="Disordered" evidence="1">
    <location>
        <begin position="408"/>
        <end position="455"/>
    </location>
</feature>
<evidence type="ECO:0000313" key="4">
    <source>
        <dbReference type="Proteomes" id="UP000001542"/>
    </source>
</evidence>
<keyword evidence="4" id="KW-1185">Reference proteome</keyword>
<feature type="compositionally biased region" description="Basic and acidic residues" evidence="1">
    <location>
        <begin position="419"/>
        <end position="429"/>
    </location>
</feature>
<dbReference type="PANTHER" id="PTHR31751:SF7">
    <property type="entry name" value="THAP-TYPE DOMAIN-CONTAINING PROTEIN"/>
    <property type="match status" value="1"/>
</dbReference>
<feature type="domain" description="Transposase IS204/IS1001/IS1096/IS1165 DDE" evidence="2">
    <location>
        <begin position="164"/>
        <end position="226"/>
    </location>
</feature>
<protein>
    <recommendedName>
        <fullName evidence="2">Transposase IS204/IS1001/IS1096/IS1165 DDE domain-containing protein</fullName>
    </recommendedName>
</protein>
<dbReference type="InterPro" id="IPR002560">
    <property type="entry name" value="Transposase_DDE"/>
</dbReference>
<accession>A2D9H7</accession>
<name>A2D9H7_TRIV3</name>
<dbReference type="Pfam" id="PF01610">
    <property type="entry name" value="DDE_Tnp_ISL3"/>
    <property type="match status" value="1"/>
</dbReference>
<dbReference type="KEGG" id="tva:5468391"/>